<dbReference type="InParanoid" id="A0A0C3HG46"/>
<sequence length="278" mass="31736">MRLLSVETLDFEEFMGEVGNGIPLYVILSHTWDAEEVSYKDYIEQKNLSKKGYSKIRRFSELVKSEGFQYFWIDTCCIDKSSSAELSEAINSMFQWYRDADICYAYLSDVESSGDPTAEESSFVRSRWFTRGWTLQELLAPVEVVFLSSVWEEIGTKKSLGATVSAITGVSEIALDERCWPKYSVAQKMSWAAARCTTRPEDGAYCLMGLFGVNMPLLYGEGRRAFLRLQEEILKLSDDQSIFAWSYPEEEHSHTQISGLMAPSPKYFKHASQIEPLK</sequence>
<dbReference type="InterPro" id="IPR010730">
    <property type="entry name" value="HET"/>
</dbReference>
<dbReference type="EMBL" id="KN832870">
    <property type="protein sequence ID" value="KIN07151.1"/>
    <property type="molecule type" value="Genomic_DNA"/>
</dbReference>
<gene>
    <name evidence="3" type="ORF">OIDMADRAFT_73390</name>
</gene>
<dbReference type="STRING" id="913774.A0A0C3HG46"/>
<reference evidence="4" key="2">
    <citation type="submission" date="2015-01" db="EMBL/GenBank/DDBJ databases">
        <title>Evolutionary Origins and Diversification of the Mycorrhizal Mutualists.</title>
        <authorList>
            <consortium name="DOE Joint Genome Institute"/>
            <consortium name="Mycorrhizal Genomics Consortium"/>
            <person name="Kohler A."/>
            <person name="Kuo A."/>
            <person name="Nagy L.G."/>
            <person name="Floudas D."/>
            <person name="Copeland A."/>
            <person name="Barry K.W."/>
            <person name="Cichocki N."/>
            <person name="Veneault-Fourrey C."/>
            <person name="LaButti K."/>
            <person name="Lindquist E.A."/>
            <person name="Lipzen A."/>
            <person name="Lundell T."/>
            <person name="Morin E."/>
            <person name="Murat C."/>
            <person name="Riley R."/>
            <person name="Ohm R."/>
            <person name="Sun H."/>
            <person name="Tunlid A."/>
            <person name="Henrissat B."/>
            <person name="Grigoriev I.V."/>
            <person name="Hibbett D.S."/>
            <person name="Martin F."/>
        </authorList>
    </citation>
    <scope>NUCLEOTIDE SEQUENCE [LARGE SCALE GENOMIC DNA]</scope>
    <source>
        <strain evidence="4">Zn</strain>
    </source>
</reference>
<reference evidence="3 4" key="1">
    <citation type="submission" date="2014-04" db="EMBL/GenBank/DDBJ databases">
        <authorList>
            <consortium name="DOE Joint Genome Institute"/>
            <person name="Kuo A."/>
            <person name="Martino E."/>
            <person name="Perotto S."/>
            <person name="Kohler A."/>
            <person name="Nagy L.G."/>
            <person name="Floudas D."/>
            <person name="Copeland A."/>
            <person name="Barry K.W."/>
            <person name="Cichocki N."/>
            <person name="Veneault-Fourrey C."/>
            <person name="LaButti K."/>
            <person name="Lindquist E.A."/>
            <person name="Lipzen A."/>
            <person name="Lundell T."/>
            <person name="Morin E."/>
            <person name="Murat C."/>
            <person name="Sun H."/>
            <person name="Tunlid A."/>
            <person name="Henrissat B."/>
            <person name="Grigoriev I.V."/>
            <person name="Hibbett D.S."/>
            <person name="Martin F."/>
            <person name="Nordberg H.P."/>
            <person name="Cantor M.N."/>
            <person name="Hua S.X."/>
        </authorList>
    </citation>
    <scope>NUCLEOTIDE SEQUENCE [LARGE SCALE GENOMIC DNA]</scope>
    <source>
        <strain evidence="3 4">Zn</strain>
    </source>
</reference>
<dbReference type="PANTHER" id="PTHR10622:SF10">
    <property type="entry name" value="HET DOMAIN-CONTAINING PROTEIN"/>
    <property type="match status" value="1"/>
</dbReference>
<name>A0A0C3HG46_OIDMZ</name>
<keyword evidence="4" id="KW-1185">Reference proteome</keyword>
<evidence type="ECO:0000313" key="4">
    <source>
        <dbReference type="Proteomes" id="UP000054321"/>
    </source>
</evidence>
<dbReference type="Pfam" id="PF26640">
    <property type="entry name" value="DUF8212"/>
    <property type="match status" value="1"/>
</dbReference>
<dbReference type="AlphaFoldDB" id="A0A0C3HG46"/>
<dbReference type="Pfam" id="PF06985">
    <property type="entry name" value="HET"/>
    <property type="match status" value="1"/>
</dbReference>
<dbReference type="PANTHER" id="PTHR10622">
    <property type="entry name" value="HET DOMAIN-CONTAINING PROTEIN"/>
    <property type="match status" value="1"/>
</dbReference>
<accession>A0A0C3HG46</accession>
<organism evidence="3 4">
    <name type="scientific">Oidiodendron maius (strain Zn)</name>
    <dbReference type="NCBI Taxonomy" id="913774"/>
    <lineage>
        <taxon>Eukaryota</taxon>
        <taxon>Fungi</taxon>
        <taxon>Dikarya</taxon>
        <taxon>Ascomycota</taxon>
        <taxon>Pezizomycotina</taxon>
        <taxon>Leotiomycetes</taxon>
        <taxon>Leotiomycetes incertae sedis</taxon>
        <taxon>Myxotrichaceae</taxon>
        <taxon>Oidiodendron</taxon>
    </lineage>
</organism>
<feature type="non-terminal residue" evidence="3">
    <location>
        <position position="278"/>
    </location>
</feature>
<dbReference type="HOGENOM" id="CLU_000288_138_0_1"/>
<dbReference type="InterPro" id="IPR058525">
    <property type="entry name" value="DUF8212"/>
</dbReference>
<dbReference type="Proteomes" id="UP000054321">
    <property type="component" value="Unassembled WGS sequence"/>
</dbReference>
<proteinExistence type="predicted"/>
<evidence type="ECO:0000313" key="3">
    <source>
        <dbReference type="EMBL" id="KIN07151.1"/>
    </source>
</evidence>
<protein>
    <submittedName>
        <fullName evidence="3">Uncharacterized protein</fullName>
    </submittedName>
</protein>
<dbReference type="OrthoDB" id="674604at2759"/>
<feature type="domain" description="Heterokaryon incompatibility" evidence="1">
    <location>
        <begin position="25"/>
        <end position="115"/>
    </location>
</feature>
<evidence type="ECO:0000259" key="2">
    <source>
        <dbReference type="Pfam" id="PF26640"/>
    </source>
</evidence>
<evidence type="ECO:0000259" key="1">
    <source>
        <dbReference type="Pfam" id="PF06985"/>
    </source>
</evidence>
<feature type="domain" description="DUF8212" evidence="2">
    <location>
        <begin position="224"/>
        <end position="250"/>
    </location>
</feature>